<dbReference type="EnsemblProtists" id="EOD15206">
    <property type="protein sequence ID" value="EOD15206"/>
    <property type="gene ID" value="EMIHUDRAFT_119433"/>
</dbReference>
<dbReference type="GO" id="GO:0005886">
    <property type="term" value="C:plasma membrane"/>
    <property type="evidence" value="ECO:0007669"/>
    <property type="project" value="TreeGrafter"/>
</dbReference>
<proteinExistence type="predicted"/>
<evidence type="ECO:0000259" key="1">
    <source>
        <dbReference type="PROSITE" id="PS50004"/>
    </source>
</evidence>
<dbReference type="AlphaFoldDB" id="A0A0D3IVC1"/>
<dbReference type="HOGENOM" id="CLU_056009_0_0_1"/>
<reference evidence="2" key="2">
    <citation type="submission" date="2024-10" db="UniProtKB">
        <authorList>
            <consortium name="EnsemblProtists"/>
        </authorList>
    </citation>
    <scope>IDENTIFICATION</scope>
</reference>
<evidence type="ECO:0000313" key="2">
    <source>
        <dbReference type="EnsemblProtists" id="EOD15206"/>
    </source>
</evidence>
<dbReference type="GO" id="GO:0090314">
    <property type="term" value="P:positive regulation of protein targeting to membrane"/>
    <property type="evidence" value="ECO:0007669"/>
    <property type="project" value="TreeGrafter"/>
</dbReference>
<dbReference type="GO" id="GO:0072659">
    <property type="term" value="P:protein localization to plasma membrane"/>
    <property type="evidence" value="ECO:0007669"/>
    <property type="project" value="TreeGrafter"/>
</dbReference>
<name>A0A0D3IVC1_EMIH1</name>
<dbReference type="RefSeq" id="XP_005767635.1">
    <property type="nucleotide sequence ID" value="XM_005767578.1"/>
</dbReference>
<dbReference type="InterPro" id="IPR035892">
    <property type="entry name" value="C2_domain_sf"/>
</dbReference>
<reference evidence="3" key="1">
    <citation type="journal article" date="2013" name="Nature">
        <title>Pan genome of the phytoplankton Emiliania underpins its global distribution.</title>
        <authorList>
            <person name="Read B.A."/>
            <person name="Kegel J."/>
            <person name="Klute M.J."/>
            <person name="Kuo A."/>
            <person name="Lefebvre S.C."/>
            <person name="Maumus F."/>
            <person name="Mayer C."/>
            <person name="Miller J."/>
            <person name="Monier A."/>
            <person name="Salamov A."/>
            <person name="Young J."/>
            <person name="Aguilar M."/>
            <person name="Claverie J.M."/>
            <person name="Frickenhaus S."/>
            <person name="Gonzalez K."/>
            <person name="Herman E.K."/>
            <person name="Lin Y.C."/>
            <person name="Napier J."/>
            <person name="Ogata H."/>
            <person name="Sarno A.F."/>
            <person name="Shmutz J."/>
            <person name="Schroeder D."/>
            <person name="de Vargas C."/>
            <person name="Verret F."/>
            <person name="von Dassow P."/>
            <person name="Valentin K."/>
            <person name="Van de Peer Y."/>
            <person name="Wheeler G."/>
            <person name="Dacks J.B."/>
            <person name="Delwiche C.F."/>
            <person name="Dyhrman S.T."/>
            <person name="Glockner G."/>
            <person name="John U."/>
            <person name="Richards T."/>
            <person name="Worden A.Z."/>
            <person name="Zhang X."/>
            <person name="Grigoriev I.V."/>
            <person name="Allen A.E."/>
            <person name="Bidle K."/>
            <person name="Borodovsky M."/>
            <person name="Bowler C."/>
            <person name="Brownlee C."/>
            <person name="Cock J.M."/>
            <person name="Elias M."/>
            <person name="Gladyshev V.N."/>
            <person name="Groth M."/>
            <person name="Guda C."/>
            <person name="Hadaegh A."/>
            <person name="Iglesias-Rodriguez M.D."/>
            <person name="Jenkins J."/>
            <person name="Jones B.M."/>
            <person name="Lawson T."/>
            <person name="Leese F."/>
            <person name="Lindquist E."/>
            <person name="Lobanov A."/>
            <person name="Lomsadze A."/>
            <person name="Malik S.B."/>
            <person name="Marsh M.E."/>
            <person name="Mackinder L."/>
            <person name="Mock T."/>
            <person name="Mueller-Roeber B."/>
            <person name="Pagarete A."/>
            <person name="Parker M."/>
            <person name="Probert I."/>
            <person name="Quesneville H."/>
            <person name="Raines C."/>
            <person name="Rensing S.A."/>
            <person name="Riano-Pachon D.M."/>
            <person name="Richier S."/>
            <person name="Rokitta S."/>
            <person name="Shiraiwa Y."/>
            <person name="Soanes D.M."/>
            <person name="van der Giezen M."/>
            <person name="Wahlund T.M."/>
            <person name="Williams B."/>
            <person name="Wilson W."/>
            <person name="Wolfe G."/>
            <person name="Wurch L.L."/>
        </authorList>
    </citation>
    <scope>NUCLEOTIDE SEQUENCE</scope>
</reference>
<protein>
    <recommendedName>
        <fullName evidence="1">C2 domain-containing protein</fullName>
    </recommendedName>
</protein>
<dbReference type="InterPro" id="IPR038983">
    <property type="entry name" value="C2CD5"/>
</dbReference>
<dbReference type="InterPro" id="IPR000008">
    <property type="entry name" value="C2_dom"/>
</dbReference>
<dbReference type="Proteomes" id="UP000013827">
    <property type="component" value="Unassembled WGS sequence"/>
</dbReference>
<dbReference type="GO" id="GO:0010828">
    <property type="term" value="P:positive regulation of D-glucose transmembrane transport"/>
    <property type="evidence" value="ECO:0007669"/>
    <property type="project" value="TreeGrafter"/>
</dbReference>
<accession>A0A0D3IVC1</accession>
<dbReference type="PaxDb" id="2903-EOD15206"/>
<keyword evidence="3" id="KW-1185">Reference proteome</keyword>
<evidence type="ECO:0000313" key="3">
    <source>
        <dbReference type="Proteomes" id="UP000013827"/>
    </source>
</evidence>
<dbReference type="KEGG" id="ehx:EMIHUDRAFT_119433"/>
<dbReference type="PANTHER" id="PTHR37412:SF2">
    <property type="entry name" value="C2 DOMAIN-CONTAINING PROTEIN 5"/>
    <property type="match status" value="1"/>
</dbReference>
<dbReference type="GO" id="GO:0005509">
    <property type="term" value="F:calcium ion binding"/>
    <property type="evidence" value="ECO:0007669"/>
    <property type="project" value="TreeGrafter"/>
</dbReference>
<dbReference type="GO" id="GO:0031340">
    <property type="term" value="P:positive regulation of vesicle fusion"/>
    <property type="evidence" value="ECO:0007669"/>
    <property type="project" value="TreeGrafter"/>
</dbReference>
<dbReference type="SMART" id="SM00239">
    <property type="entry name" value="C2"/>
    <property type="match status" value="1"/>
</dbReference>
<sequence>MPAVIKIRVCSARNLPVMDRTTELTDAYITLQFADAPQLRTHVARRTLNPLWNREFRIEVADDNELQDHPLQIRCWDKDIMSSDDEIGAVTVDLNPLLLQPTQLSGWYPLYDTLRGFCGELSLVIKMDFIGDVNPFKESGAGVQFFSLAAPPAGMRLASVQGLVEELISAPDPEHHW</sequence>
<dbReference type="eggNOG" id="KOG1031">
    <property type="taxonomic scope" value="Eukaryota"/>
</dbReference>
<dbReference type="Pfam" id="PF00168">
    <property type="entry name" value="C2"/>
    <property type="match status" value="1"/>
</dbReference>
<organism evidence="2 3">
    <name type="scientific">Emiliania huxleyi (strain CCMP1516)</name>
    <dbReference type="NCBI Taxonomy" id="280463"/>
    <lineage>
        <taxon>Eukaryota</taxon>
        <taxon>Haptista</taxon>
        <taxon>Haptophyta</taxon>
        <taxon>Prymnesiophyceae</taxon>
        <taxon>Isochrysidales</taxon>
        <taxon>Noelaerhabdaceae</taxon>
        <taxon>Emiliania</taxon>
    </lineage>
</organism>
<feature type="domain" description="C2" evidence="1">
    <location>
        <begin position="1"/>
        <end position="108"/>
    </location>
</feature>
<dbReference type="PANTHER" id="PTHR37412">
    <property type="entry name" value="C2 DOMAIN-CONTAINING PROTEIN 5"/>
    <property type="match status" value="1"/>
</dbReference>
<dbReference type="GeneID" id="17261354"/>
<dbReference type="PROSITE" id="PS50004">
    <property type="entry name" value="C2"/>
    <property type="match status" value="1"/>
</dbReference>
<dbReference type="GO" id="GO:0065002">
    <property type="term" value="P:intracellular protein transmembrane transport"/>
    <property type="evidence" value="ECO:0007669"/>
    <property type="project" value="TreeGrafter"/>
</dbReference>
<dbReference type="GO" id="GO:0005544">
    <property type="term" value="F:calcium-dependent phospholipid binding"/>
    <property type="evidence" value="ECO:0007669"/>
    <property type="project" value="InterPro"/>
</dbReference>
<dbReference type="SUPFAM" id="SSF49562">
    <property type="entry name" value="C2 domain (Calcium/lipid-binding domain, CaLB)"/>
    <property type="match status" value="1"/>
</dbReference>
<dbReference type="Gene3D" id="2.60.40.150">
    <property type="entry name" value="C2 domain"/>
    <property type="match status" value="1"/>
</dbReference>